<gene>
    <name evidence="2" type="ORF">MNR06_06080</name>
</gene>
<dbReference type="InterPro" id="IPR029052">
    <property type="entry name" value="Metallo-depent_PP-like"/>
</dbReference>
<accession>A0ABY4CG38</accession>
<protein>
    <recommendedName>
        <fullName evidence="4">PhoD-like phosphatase metallophosphatase domain-containing protein</fullName>
    </recommendedName>
</protein>
<proteinExistence type="predicted"/>
<dbReference type="EMBL" id="CP093442">
    <property type="protein sequence ID" value="UOF02518.1"/>
    <property type="molecule type" value="Genomic_DNA"/>
</dbReference>
<feature type="chain" id="PRO_5047114963" description="PhoD-like phosphatase metallophosphatase domain-containing protein" evidence="1">
    <location>
        <begin position="28"/>
        <end position="441"/>
    </location>
</feature>
<reference evidence="2" key="1">
    <citation type="submission" date="2022-03" db="EMBL/GenBank/DDBJ databases">
        <title>Genome Identification and Characterization of new species Bdellovibrio reynosense LBG001 sp. nov. from a Mexico soil sample.</title>
        <authorList>
            <person name="Camilli A."/>
            <person name="Ajao Y."/>
            <person name="Guo X."/>
        </authorList>
    </citation>
    <scope>NUCLEOTIDE SEQUENCE</scope>
    <source>
        <strain evidence="2">LBG001</strain>
    </source>
</reference>
<dbReference type="PANTHER" id="PTHR33987:SF1">
    <property type="entry name" value="CALCINEURIN-LIKE METALLO-PHOSPHOESTERASE SUPERFAMILY PROTEIN"/>
    <property type="match status" value="1"/>
</dbReference>
<organism evidence="2 3">
    <name type="scientific">Bdellovibrio reynosensis</name>
    <dbReference type="NCBI Taxonomy" id="2835041"/>
    <lineage>
        <taxon>Bacteria</taxon>
        <taxon>Pseudomonadati</taxon>
        <taxon>Bdellovibrionota</taxon>
        <taxon>Bdellovibrionia</taxon>
        <taxon>Bdellovibrionales</taxon>
        <taxon>Pseudobdellovibrionaceae</taxon>
        <taxon>Bdellovibrio</taxon>
    </lineage>
</organism>
<dbReference type="Gene3D" id="3.60.21.70">
    <property type="entry name" value="PhoD-like phosphatase"/>
    <property type="match status" value="1"/>
</dbReference>
<keyword evidence="3" id="KW-1185">Reference proteome</keyword>
<dbReference type="InterPro" id="IPR038607">
    <property type="entry name" value="PhoD-like_sf"/>
</dbReference>
<evidence type="ECO:0008006" key="4">
    <source>
        <dbReference type="Google" id="ProtNLM"/>
    </source>
</evidence>
<evidence type="ECO:0000256" key="1">
    <source>
        <dbReference type="SAM" id="SignalP"/>
    </source>
</evidence>
<keyword evidence="1" id="KW-0732">Signal</keyword>
<dbReference type="SUPFAM" id="SSF56300">
    <property type="entry name" value="Metallo-dependent phosphatases"/>
    <property type="match status" value="1"/>
</dbReference>
<dbReference type="PANTHER" id="PTHR33987">
    <property type="entry name" value="CALCINEURIN-LIKE METALLO-PHOSPHOESTERASE SUPERFAMILY PROTEIN"/>
    <property type="match status" value="1"/>
</dbReference>
<dbReference type="RefSeq" id="WP_243540088.1">
    <property type="nucleotide sequence ID" value="NZ_CP093442.1"/>
</dbReference>
<name>A0ABY4CG38_9BACT</name>
<sequence>MKLERRNFIKLGLTQAFVLGAANKAFAQTSPGFVKRQTGPSILQGATDDSKTQFSVVHDKVVPLKFLVTNTLGQSWYPDDQRTITFADHDQQITKVYFKNLSAQDNYFLHVIDENTDQVIDLREFHTLDLTKTAVNFALCSCMHDMDHKPEIWRSLVNKNPDVIFFIGDCVYVDSGLIGGGGVNPAHMWKRFCESRKTLDIYYSKTLIPIIATWDDHDFGKNDTNSKDFAYVKESQDNFLSFFAQDPDYCDLLKRGPGVSSAFHFRDQLFLLMDDRSFRERRGSRERYGHWGQEQETWMLQLVRNNQGPTWLLNGSQLFPNVPWKESLSGDHPVNFTEVLKELKNAYSKVIFGSGDVHYSEISRIESSFLGYQTYEITSSSIHSRNIPGSPDVIPNNRRIIGNGQRNFVLVESTAKANGASFSATSFSANDKAAFQLQLTV</sequence>
<feature type="signal peptide" evidence="1">
    <location>
        <begin position="1"/>
        <end position="27"/>
    </location>
</feature>
<evidence type="ECO:0000313" key="2">
    <source>
        <dbReference type="EMBL" id="UOF02518.1"/>
    </source>
</evidence>
<evidence type="ECO:0000313" key="3">
    <source>
        <dbReference type="Proteomes" id="UP000830116"/>
    </source>
</evidence>
<dbReference type="Proteomes" id="UP000830116">
    <property type="component" value="Chromosome"/>
</dbReference>